<comment type="catalytic activity">
    <reaction evidence="5">
        <text>(5R)-5-hydroxy-L-lysine + GTP = (5R)-5-phosphooxy-L-lysine + GDP + H(+)</text>
        <dbReference type="Rhea" id="RHEA:19049"/>
        <dbReference type="ChEBI" id="CHEBI:15378"/>
        <dbReference type="ChEBI" id="CHEBI:37565"/>
        <dbReference type="ChEBI" id="CHEBI:57882"/>
        <dbReference type="ChEBI" id="CHEBI:58189"/>
        <dbReference type="ChEBI" id="CHEBI:58357"/>
        <dbReference type="EC" id="2.7.1.81"/>
    </reaction>
</comment>
<keyword evidence="4" id="KW-0418">Kinase</keyword>
<evidence type="ECO:0000313" key="11">
    <source>
        <dbReference type="Proteomes" id="UP001596353"/>
    </source>
</evidence>
<sequence length="368" mass="39959">MSSRLRADAQSRRLAAVRAVGRRRSRRPVVSRRAAVSVDLAAELARNLYGVDGQVHRLTAEKDANFRVTMGSGEQALLKITNAAEDRAVTDMQTAALMHIAAVDPSLPVPQVRWSLNGEASELVSLPAGQTHVVRLLSYLDGTVLSAATGGGALHREIGTLLGRLALALRGFSHPAAGHVLQWDIQQAHRLRPMLEAVADPGLRARLTALIDLFEADIQPRLTSLRAQVGHNDFNPHNLLVDSAEATRLTGIIDFGDMVLTPVVCDLAVACSYQIADTDRPLDDVARLIAGFTEVLPLEDEEFALLPDLIRLRHATSLTIGAWRARRYPDNAAYILRNTAVSLRGLNALDRIGTEGALAALSRKENMR</sequence>
<protein>
    <recommendedName>
        <fullName evidence="8">Hydroxylysine kinase</fullName>
        <ecNumber evidence="7">2.7.1.81</ecNumber>
    </recommendedName>
</protein>
<dbReference type="SUPFAM" id="SSF56112">
    <property type="entry name" value="Protein kinase-like (PK-like)"/>
    <property type="match status" value="1"/>
</dbReference>
<proteinExistence type="predicted"/>
<evidence type="ECO:0000256" key="7">
    <source>
        <dbReference type="ARBA" id="ARBA00038873"/>
    </source>
</evidence>
<feature type="domain" description="Aminoglycoside phosphotransferase" evidence="9">
    <location>
        <begin position="64"/>
        <end position="287"/>
    </location>
</feature>
<comment type="caution">
    <text evidence="10">The sequence shown here is derived from an EMBL/GenBank/DDBJ whole genome shotgun (WGS) entry which is preliminary data.</text>
</comment>
<dbReference type="PANTHER" id="PTHR21064">
    <property type="entry name" value="AMINOGLYCOSIDE PHOSPHOTRANSFERASE DOMAIN-CONTAINING PROTEIN-RELATED"/>
    <property type="match status" value="1"/>
</dbReference>
<evidence type="ECO:0000256" key="5">
    <source>
        <dbReference type="ARBA" id="ARBA00036820"/>
    </source>
</evidence>
<keyword evidence="3" id="KW-0808">Transferase</keyword>
<evidence type="ECO:0000313" key="10">
    <source>
        <dbReference type="EMBL" id="MFC6761572.1"/>
    </source>
</evidence>
<dbReference type="EMBL" id="JBHSWG010000003">
    <property type="protein sequence ID" value="MFC6761572.1"/>
    <property type="molecule type" value="Genomic_DNA"/>
</dbReference>
<dbReference type="EC" id="2.7.1.81" evidence="7"/>
<dbReference type="Pfam" id="PF01636">
    <property type="entry name" value="APH"/>
    <property type="match status" value="1"/>
</dbReference>
<dbReference type="InterPro" id="IPR011009">
    <property type="entry name" value="Kinase-like_dom_sf"/>
</dbReference>
<evidence type="ECO:0000256" key="3">
    <source>
        <dbReference type="ARBA" id="ARBA00022679"/>
    </source>
</evidence>
<name>A0ABW2B7Y5_9RHOB</name>
<gene>
    <name evidence="10" type="ORF">ACFQFQ_22320</name>
</gene>
<comment type="subcellular location">
    <subcellularLocation>
        <location evidence="1">Cytoplasm</location>
    </subcellularLocation>
</comment>
<evidence type="ECO:0000256" key="1">
    <source>
        <dbReference type="ARBA" id="ARBA00004496"/>
    </source>
</evidence>
<dbReference type="Gene3D" id="3.90.1200.10">
    <property type="match status" value="1"/>
</dbReference>
<comment type="function">
    <text evidence="6">Catalyzes the GTP-dependent phosphorylation of 5-hydroxy-L-lysine.</text>
</comment>
<dbReference type="Proteomes" id="UP001596353">
    <property type="component" value="Unassembled WGS sequence"/>
</dbReference>
<evidence type="ECO:0000256" key="2">
    <source>
        <dbReference type="ARBA" id="ARBA00022490"/>
    </source>
</evidence>
<keyword evidence="11" id="KW-1185">Reference proteome</keyword>
<dbReference type="PANTHER" id="PTHR21064:SF1">
    <property type="entry name" value="HYDROXYLYSINE KINASE"/>
    <property type="match status" value="1"/>
</dbReference>
<accession>A0ABW2B7Y5</accession>
<evidence type="ECO:0000256" key="8">
    <source>
        <dbReference type="ARBA" id="ARBA00040505"/>
    </source>
</evidence>
<dbReference type="InterPro" id="IPR050249">
    <property type="entry name" value="Pseudomonas-type_ThrB"/>
</dbReference>
<keyword evidence="2" id="KW-0963">Cytoplasm</keyword>
<evidence type="ECO:0000256" key="6">
    <source>
        <dbReference type="ARBA" id="ARBA00037368"/>
    </source>
</evidence>
<organism evidence="10 11">
    <name type="scientific">Sulfitobacter porphyrae</name>
    <dbReference type="NCBI Taxonomy" id="1246864"/>
    <lineage>
        <taxon>Bacteria</taxon>
        <taxon>Pseudomonadati</taxon>
        <taxon>Pseudomonadota</taxon>
        <taxon>Alphaproteobacteria</taxon>
        <taxon>Rhodobacterales</taxon>
        <taxon>Roseobacteraceae</taxon>
        <taxon>Sulfitobacter</taxon>
    </lineage>
</organism>
<dbReference type="InterPro" id="IPR002575">
    <property type="entry name" value="Aminoglycoside_PTrfase"/>
</dbReference>
<reference evidence="11" key="1">
    <citation type="journal article" date="2019" name="Int. J. Syst. Evol. Microbiol.">
        <title>The Global Catalogue of Microorganisms (GCM) 10K type strain sequencing project: providing services to taxonomists for standard genome sequencing and annotation.</title>
        <authorList>
            <consortium name="The Broad Institute Genomics Platform"/>
            <consortium name="The Broad Institute Genome Sequencing Center for Infectious Disease"/>
            <person name="Wu L."/>
            <person name="Ma J."/>
        </authorList>
    </citation>
    <scope>NUCLEOTIDE SEQUENCE [LARGE SCALE GENOMIC DNA]</scope>
    <source>
        <strain evidence="11">CCUG 66188</strain>
    </source>
</reference>
<evidence type="ECO:0000259" key="9">
    <source>
        <dbReference type="Pfam" id="PF01636"/>
    </source>
</evidence>
<evidence type="ECO:0000256" key="4">
    <source>
        <dbReference type="ARBA" id="ARBA00022777"/>
    </source>
</evidence>